<dbReference type="EMBL" id="JAIWYP010000001">
    <property type="protein sequence ID" value="KAH3894315.1"/>
    <property type="molecule type" value="Genomic_DNA"/>
</dbReference>
<dbReference type="PRINTS" id="PR00683">
    <property type="entry name" value="SPECTRINPH"/>
</dbReference>
<dbReference type="PANTHER" id="PTHR23175:SF23">
    <property type="entry name" value="PDZ DOMAIN-CONTAINING PROTEIN"/>
    <property type="match status" value="1"/>
</dbReference>
<gene>
    <name evidence="2" type="ORF">DPMN_018471</name>
</gene>
<dbReference type="PANTHER" id="PTHR23175">
    <property type="entry name" value="PDZ DOMAIN-CONTAINING PROTEIN"/>
    <property type="match status" value="1"/>
</dbReference>
<dbReference type="AlphaFoldDB" id="A0A9D4S8B8"/>
<accession>A0A9D4S8B8</accession>
<sequence>MTGFFCNSKGPGPAPKIVRKTNYCVLFQTSVFSYEEQPISVKSCIVDIAHSYTKRKNVFRLKTYNGSEYLLQADDQMDMLVWIRHISANNNPDLDVSQPCTT</sequence>
<proteinExistence type="predicted"/>
<dbReference type="GO" id="GO:0005543">
    <property type="term" value="F:phospholipid binding"/>
    <property type="evidence" value="ECO:0007669"/>
    <property type="project" value="InterPro"/>
</dbReference>
<comment type="caution">
    <text evidence="2">The sequence shown here is derived from an EMBL/GenBank/DDBJ whole genome shotgun (WGS) entry which is preliminary data.</text>
</comment>
<feature type="domain" description="PH" evidence="1">
    <location>
        <begin position="1"/>
        <end position="91"/>
    </location>
</feature>
<protein>
    <recommendedName>
        <fullName evidence="1">PH domain-containing protein</fullName>
    </recommendedName>
</protein>
<dbReference type="Pfam" id="PF00169">
    <property type="entry name" value="PH"/>
    <property type="match status" value="1"/>
</dbReference>
<dbReference type="SUPFAM" id="SSF50729">
    <property type="entry name" value="PH domain-like"/>
    <property type="match status" value="1"/>
</dbReference>
<keyword evidence="3" id="KW-1185">Reference proteome</keyword>
<dbReference type="InterPro" id="IPR001605">
    <property type="entry name" value="PH_dom-spectrin-type"/>
</dbReference>
<name>A0A9D4S8B8_DREPO</name>
<dbReference type="InterPro" id="IPR011993">
    <property type="entry name" value="PH-like_dom_sf"/>
</dbReference>
<evidence type="ECO:0000259" key="1">
    <source>
        <dbReference type="PROSITE" id="PS50003"/>
    </source>
</evidence>
<reference evidence="2" key="2">
    <citation type="submission" date="2020-11" db="EMBL/GenBank/DDBJ databases">
        <authorList>
            <person name="McCartney M.A."/>
            <person name="Auch B."/>
            <person name="Kono T."/>
            <person name="Mallez S."/>
            <person name="Becker A."/>
            <person name="Gohl D.M."/>
            <person name="Silverstein K.A.T."/>
            <person name="Koren S."/>
            <person name="Bechman K.B."/>
            <person name="Herman A."/>
            <person name="Abrahante J.E."/>
            <person name="Garbe J."/>
        </authorList>
    </citation>
    <scope>NUCLEOTIDE SEQUENCE</scope>
    <source>
        <strain evidence="2">Duluth1</strain>
        <tissue evidence="2">Whole animal</tissue>
    </source>
</reference>
<dbReference type="PROSITE" id="PS50003">
    <property type="entry name" value="PH_DOMAIN"/>
    <property type="match status" value="1"/>
</dbReference>
<evidence type="ECO:0000313" key="3">
    <source>
        <dbReference type="Proteomes" id="UP000828390"/>
    </source>
</evidence>
<evidence type="ECO:0000313" key="2">
    <source>
        <dbReference type="EMBL" id="KAH3894315.1"/>
    </source>
</evidence>
<organism evidence="2 3">
    <name type="scientific">Dreissena polymorpha</name>
    <name type="common">Zebra mussel</name>
    <name type="synonym">Mytilus polymorpha</name>
    <dbReference type="NCBI Taxonomy" id="45954"/>
    <lineage>
        <taxon>Eukaryota</taxon>
        <taxon>Metazoa</taxon>
        <taxon>Spiralia</taxon>
        <taxon>Lophotrochozoa</taxon>
        <taxon>Mollusca</taxon>
        <taxon>Bivalvia</taxon>
        <taxon>Autobranchia</taxon>
        <taxon>Heteroconchia</taxon>
        <taxon>Euheterodonta</taxon>
        <taxon>Imparidentia</taxon>
        <taxon>Neoheterodontei</taxon>
        <taxon>Myida</taxon>
        <taxon>Dreissenoidea</taxon>
        <taxon>Dreissenidae</taxon>
        <taxon>Dreissena</taxon>
    </lineage>
</organism>
<dbReference type="InterPro" id="IPR001849">
    <property type="entry name" value="PH_domain"/>
</dbReference>
<reference evidence="2" key="1">
    <citation type="journal article" date="2019" name="bioRxiv">
        <title>The Genome of the Zebra Mussel, Dreissena polymorpha: A Resource for Invasive Species Research.</title>
        <authorList>
            <person name="McCartney M.A."/>
            <person name="Auch B."/>
            <person name="Kono T."/>
            <person name="Mallez S."/>
            <person name="Zhang Y."/>
            <person name="Obille A."/>
            <person name="Becker A."/>
            <person name="Abrahante J.E."/>
            <person name="Garbe J."/>
            <person name="Badalamenti J.P."/>
            <person name="Herman A."/>
            <person name="Mangelson H."/>
            <person name="Liachko I."/>
            <person name="Sullivan S."/>
            <person name="Sone E.D."/>
            <person name="Koren S."/>
            <person name="Silverstein K.A.T."/>
            <person name="Beckman K.B."/>
            <person name="Gohl D.M."/>
        </authorList>
    </citation>
    <scope>NUCLEOTIDE SEQUENCE</scope>
    <source>
        <strain evidence="2">Duluth1</strain>
        <tissue evidence="2">Whole animal</tissue>
    </source>
</reference>
<dbReference type="Proteomes" id="UP000828390">
    <property type="component" value="Unassembled WGS sequence"/>
</dbReference>
<dbReference type="Gene3D" id="2.30.29.30">
    <property type="entry name" value="Pleckstrin-homology domain (PH domain)/Phosphotyrosine-binding domain (PTB)"/>
    <property type="match status" value="1"/>
</dbReference>